<dbReference type="PROSITE" id="PS50932">
    <property type="entry name" value="HTH_LACI_2"/>
    <property type="match status" value="1"/>
</dbReference>
<keyword evidence="2 5" id="KW-0238">DNA-binding</keyword>
<name>A0ABU7RDZ2_9BACT</name>
<gene>
    <name evidence="5" type="ORF">V2H41_02890</name>
</gene>
<reference evidence="5 6" key="1">
    <citation type="submission" date="2024-01" db="EMBL/GenBank/DDBJ databases">
        <title>Niabella digestum sp. nov., isolated from waste digestion system.</title>
        <authorList>
            <person name="Zhang L."/>
        </authorList>
    </citation>
    <scope>NUCLEOTIDE SEQUENCE [LARGE SCALE GENOMIC DNA]</scope>
    <source>
        <strain evidence="5 6">A18</strain>
    </source>
</reference>
<keyword evidence="1" id="KW-0805">Transcription regulation</keyword>
<evidence type="ECO:0000259" key="4">
    <source>
        <dbReference type="PROSITE" id="PS50932"/>
    </source>
</evidence>
<dbReference type="InterPro" id="IPR010982">
    <property type="entry name" value="Lambda_DNA-bd_dom_sf"/>
</dbReference>
<dbReference type="CDD" id="cd01392">
    <property type="entry name" value="HTH_LacI"/>
    <property type="match status" value="1"/>
</dbReference>
<evidence type="ECO:0000256" key="3">
    <source>
        <dbReference type="ARBA" id="ARBA00023163"/>
    </source>
</evidence>
<sequence>MKPERVTIKDLARQLNVSVSTVYRALHDAPDVSAKTKQLVVSLAKELNYEPNAIAQGLVNRQSKLIGVLVPTIQSHYFSQALSGMTDVANEAGFHIIFYQSNECFQQEKEGVRRLVACNVDGLLISVSSETKNDDSLANMNIPVVMFDRILHQYDCTKVIVDEYEGAYKAVELLIKKGCKRIAHIAGPQNLTVCANRLKGYKDALEAHGMRADKKMIAVTKSFEHNALKAIRKIMEQPQKPDGIFMVNDLCAAVALKYFSKKGIRVPHDVQVVGFNDDPVCNITQPTITSVMQPAYEVGKLAMGLLIDEILTGLSQHKTYKLRTSLVVRESTK</sequence>
<dbReference type="PANTHER" id="PTHR30146">
    <property type="entry name" value="LACI-RELATED TRANSCRIPTIONAL REPRESSOR"/>
    <property type="match status" value="1"/>
</dbReference>
<dbReference type="CDD" id="cd06267">
    <property type="entry name" value="PBP1_LacI_sugar_binding-like"/>
    <property type="match status" value="1"/>
</dbReference>
<organism evidence="5 6">
    <name type="scientific">Niabella digestorum</name>
    <dbReference type="NCBI Taxonomy" id="3117701"/>
    <lineage>
        <taxon>Bacteria</taxon>
        <taxon>Pseudomonadati</taxon>
        <taxon>Bacteroidota</taxon>
        <taxon>Chitinophagia</taxon>
        <taxon>Chitinophagales</taxon>
        <taxon>Chitinophagaceae</taxon>
        <taxon>Niabella</taxon>
    </lineage>
</organism>
<comment type="caution">
    <text evidence="5">The sequence shown here is derived from an EMBL/GenBank/DDBJ whole genome shotgun (WGS) entry which is preliminary data.</text>
</comment>
<dbReference type="SUPFAM" id="SSF47413">
    <property type="entry name" value="lambda repressor-like DNA-binding domains"/>
    <property type="match status" value="1"/>
</dbReference>
<keyword evidence="3" id="KW-0804">Transcription</keyword>
<evidence type="ECO:0000313" key="5">
    <source>
        <dbReference type="EMBL" id="MEE6186207.1"/>
    </source>
</evidence>
<evidence type="ECO:0000256" key="2">
    <source>
        <dbReference type="ARBA" id="ARBA00023125"/>
    </source>
</evidence>
<dbReference type="Pfam" id="PF13377">
    <property type="entry name" value="Peripla_BP_3"/>
    <property type="match status" value="1"/>
</dbReference>
<keyword evidence="6" id="KW-1185">Reference proteome</keyword>
<dbReference type="InterPro" id="IPR046335">
    <property type="entry name" value="LacI/GalR-like_sensor"/>
</dbReference>
<dbReference type="Gene3D" id="3.40.50.2300">
    <property type="match status" value="2"/>
</dbReference>
<proteinExistence type="predicted"/>
<feature type="domain" description="HTH lacI-type" evidence="4">
    <location>
        <begin position="6"/>
        <end position="60"/>
    </location>
</feature>
<protein>
    <submittedName>
        <fullName evidence="5">LacI family DNA-binding transcriptional regulator</fullName>
    </submittedName>
</protein>
<dbReference type="Gene3D" id="1.10.260.40">
    <property type="entry name" value="lambda repressor-like DNA-binding domains"/>
    <property type="match status" value="1"/>
</dbReference>
<dbReference type="InterPro" id="IPR000843">
    <property type="entry name" value="HTH_LacI"/>
</dbReference>
<evidence type="ECO:0000313" key="6">
    <source>
        <dbReference type="Proteomes" id="UP001357452"/>
    </source>
</evidence>
<accession>A0ABU7RDZ2</accession>
<dbReference type="PANTHER" id="PTHR30146:SF109">
    <property type="entry name" value="HTH-TYPE TRANSCRIPTIONAL REGULATOR GALS"/>
    <property type="match status" value="1"/>
</dbReference>
<dbReference type="InterPro" id="IPR028082">
    <property type="entry name" value="Peripla_BP_I"/>
</dbReference>
<dbReference type="SUPFAM" id="SSF53822">
    <property type="entry name" value="Periplasmic binding protein-like I"/>
    <property type="match status" value="1"/>
</dbReference>
<dbReference type="Proteomes" id="UP001357452">
    <property type="component" value="Unassembled WGS sequence"/>
</dbReference>
<dbReference type="RefSeq" id="WP_330973617.1">
    <property type="nucleotide sequence ID" value="NZ_JAZGLY010000002.1"/>
</dbReference>
<dbReference type="GO" id="GO:0003677">
    <property type="term" value="F:DNA binding"/>
    <property type="evidence" value="ECO:0007669"/>
    <property type="project" value="UniProtKB-KW"/>
</dbReference>
<dbReference type="Pfam" id="PF00356">
    <property type="entry name" value="LacI"/>
    <property type="match status" value="1"/>
</dbReference>
<evidence type="ECO:0000256" key="1">
    <source>
        <dbReference type="ARBA" id="ARBA00023015"/>
    </source>
</evidence>
<dbReference type="SMART" id="SM00354">
    <property type="entry name" value="HTH_LACI"/>
    <property type="match status" value="1"/>
</dbReference>
<dbReference type="EMBL" id="JAZGLY010000002">
    <property type="protein sequence ID" value="MEE6186207.1"/>
    <property type="molecule type" value="Genomic_DNA"/>
</dbReference>